<keyword evidence="2" id="KW-0472">Membrane</keyword>
<dbReference type="AlphaFoldDB" id="A0AAE1JBV0"/>
<keyword evidence="2" id="KW-0812">Transmembrane</keyword>
<evidence type="ECO:0000313" key="4">
    <source>
        <dbReference type="Proteomes" id="UP001293593"/>
    </source>
</evidence>
<dbReference type="EMBL" id="JAWXYG010000007">
    <property type="protein sequence ID" value="KAK4267546.1"/>
    <property type="molecule type" value="Genomic_DNA"/>
</dbReference>
<keyword evidence="4" id="KW-1185">Reference proteome</keyword>
<sequence>MAPLLATTRPSLPLYFLSFHAFSNSSNSSFFSIPSRSLFQPLTSHSAVTCPGGRCRASGPDTPPPPPRTDPPPGDSSRQLQGISTSLSKTKDRVQIFFAVLFWMSLFFWASAWDERNRPNKGSRRRR</sequence>
<protein>
    <submittedName>
        <fullName evidence="3">Uncharacterized protein</fullName>
    </submittedName>
</protein>
<accession>A0AAE1JBV0</accession>
<feature type="compositionally biased region" description="Pro residues" evidence="1">
    <location>
        <begin position="61"/>
        <end position="74"/>
    </location>
</feature>
<keyword evidence="2" id="KW-1133">Transmembrane helix</keyword>
<dbReference type="PANTHER" id="PTHR37706:SF2">
    <property type="entry name" value="TRANSMEMBRANE PROTEIN"/>
    <property type="match status" value="1"/>
</dbReference>
<evidence type="ECO:0000256" key="2">
    <source>
        <dbReference type="SAM" id="Phobius"/>
    </source>
</evidence>
<comment type="caution">
    <text evidence="3">The sequence shown here is derived from an EMBL/GenBank/DDBJ whole genome shotgun (WGS) entry which is preliminary data.</text>
</comment>
<proteinExistence type="predicted"/>
<dbReference type="PANTHER" id="PTHR37706">
    <property type="entry name" value="TRANSMEMBRANE PROTEIN"/>
    <property type="match status" value="1"/>
</dbReference>
<reference evidence="3" key="1">
    <citation type="submission" date="2023-10" db="EMBL/GenBank/DDBJ databases">
        <title>Chromosome-level genome of the transformable northern wattle, Acacia crassicarpa.</title>
        <authorList>
            <person name="Massaro I."/>
            <person name="Sinha N.R."/>
            <person name="Poethig S."/>
            <person name="Leichty A.R."/>
        </authorList>
    </citation>
    <scope>NUCLEOTIDE SEQUENCE</scope>
    <source>
        <strain evidence="3">Acra3RX</strain>
        <tissue evidence="3">Leaf</tissue>
    </source>
</reference>
<dbReference type="Proteomes" id="UP001293593">
    <property type="component" value="Unassembled WGS sequence"/>
</dbReference>
<evidence type="ECO:0000256" key="1">
    <source>
        <dbReference type="SAM" id="MobiDB-lite"/>
    </source>
</evidence>
<feature type="transmembrane region" description="Helical" evidence="2">
    <location>
        <begin position="94"/>
        <end position="113"/>
    </location>
</feature>
<organism evidence="3 4">
    <name type="scientific">Acacia crassicarpa</name>
    <name type="common">northern wattle</name>
    <dbReference type="NCBI Taxonomy" id="499986"/>
    <lineage>
        <taxon>Eukaryota</taxon>
        <taxon>Viridiplantae</taxon>
        <taxon>Streptophyta</taxon>
        <taxon>Embryophyta</taxon>
        <taxon>Tracheophyta</taxon>
        <taxon>Spermatophyta</taxon>
        <taxon>Magnoliopsida</taxon>
        <taxon>eudicotyledons</taxon>
        <taxon>Gunneridae</taxon>
        <taxon>Pentapetalae</taxon>
        <taxon>rosids</taxon>
        <taxon>fabids</taxon>
        <taxon>Fabales</taxon>
        <taxon>Fabaceae</taxon>
        <taxon>Caesalpinioideae</taxon>
        <taxon>mimosoid clade</taxon>
        <taxon>Acacieae</taxon>
        <taxon>Acacia</taxon>
    </lineage>
</organism>
<name>A0AAE1JBV0_9FABA</name>
<evidence type="ECO:0000313" key="3">
    <source>
        <dbReference type="EMBL" id="KAK4267546.1"/>
    </source>
</evidence>
<gene>
    <name evidence="3" type="ORF">QN277_024315</name>
</gene>
<feature type="region of interest" description="Disordered" evidence="1">
    <location>
        <begin position="50"/>
        <end position="86"/>
    </location>
</feature>